<feature type="transmembrane region" description="Helical" evidence="1">
    <location>
        <begin position="97"/>
        <end position="115"/>
    </location>
</feature>
<feature type="transmembrane region" description="Helical" evidence="1">
    <location>
        <begin position="127"/>
        <end position="146"/>
    </location>
</feature>
<evidence type="ECO:0000256" key="1">
    <source>
        <dbReference type="SAM" id="Phobius"/>
    </source>
</evidence>
<protein>
    <submittedName>
        <fullName evidence="2">Transporter family-2 protein</fullName>
    </submittedName>
</protein>
<dbReference type="InterPro" id="IPR006750">
    <property type="entry name" value="YdcZ"/>
</dbReference>
<dbReference type="AlphaFoldDB" id="A0A1I4QJ93"/>
<name>A0A1I4QJ93_9FIRM</name>
<evidence type="ECO:0000313" key="2">
    <source>
        <dbReference type="EMBL" id="SFM39826.1"/>
    </source>
</evidence>
<dbReference type="OrthoDB" id="7864805at2"/>
<dbReference type="Pfam" id="PF04657">
    <property type="entry name" value="DMT_YdcZ"/>
    <property type="match status" value="1"/>
</dbReference>
<dbReference type="RefSeq" id="WP_090944844.1">
    <property type="nucleotide sequence ID" value="NZ_FOTS01000104.1"/>
</dbReference>
<feature type="transmembrane region" description="Helical" evidence="1">
    <location>
        <begin position="73"/>
        <end position="90"/>
    </location>
</feature>
<keyword evidence="3" id="KW-1185">Reference proteome</keyword>
<keyword evidence="1" id="KW-1133">Transmembrane helix</keyword>
<dbReference type="EMBL" id="FOTS01000104">
    <property type="protein sequence ID" value="SFM39826.1"/>
    <property type="molecule type" value="Genomic_DNA"/>
</dbReference>
<dbReference type="STRING" id="1123291.SAMN04490355_11043"/>
<dbReference type="GO" id="GO:0005886">
    <property type="term" value="C:plasma membrane"/>
    <property type="evidence" value="ECO:0007669"/>
    <property type="project" value="TreeGrafter"/>
</dbReference>
<gene>
    <name evidence="2" type="ORF">SAMN04490355_11043</name>
</gene>
<keyword evidence="1" id="KW-0472">Membrane</keyword>
<dbReference type="Proteomes" id="UP000199520">
    <property type="component" value="Unassembled WGS sequence"/>
</dbReference>
<keyword evidence="1" id="KW-0812">Transmembrane</keyword>
<reference evidence="3" key="1">
    <citation type="submission" date="2016-10" db="EMBL/GenBank/DDBJ databases">
        <authorList>
            <person name="Varghese N."/>
            <person name="Submissions S."/>
        </authorList>
    </citation>
    <scope>NUCLEOTIDE SEQUENCE [LARGE SCALE GENOMIC DNA]</scope>
    <source>
        <strain evidence="3">DSM 13327</strain>
    </source>
</reference>
<dbReference type="PANTHER" id="PTHR34821:SF2">
    <property type="entry name" value="INNER MEMBRANE PROTEIN YDCZ"/>
    <property type="match status" value="1"/>
</dbReference>
<feature type="transmembrane region" description="Helical" evidence="1">
    <location>
        <begin position="32"/>
        <end position="53"/>
    </location>
</feature>
<dbReference type="PANTHER" id="PTHR34821">
    <property type="entry name" value="INNER MEMBRANE PROTEIN YDCZ"/>
    <property type="match status" value="1"/>
</dbReference>
<organism evidence="2 3">
    <name type="scientific">Pelosinus propionicus DSM 13327</name>
    <dbReference type="NCBI Taxonomy" id="1123291"/>
    <lineage>
        <taxon>Bacteria</taxon>
        <taxon>Bacillati</taxon>
        <taxon>Bacillota</taxon>
        <taxon>Negativicutes</taxon>
        <taxon>Selenomonadales</taxon>
        <taxon>Sporomusaceae</taxon>
        <taxon>Pelosinus</taxon>
    </lineage>
</organism>
<feature type="transmembrane region" description="Helical" evidence="1">
    <location>
        <begin position="6"/>
        <end position="25"/>
    </location>
</feature>
<proteinExistence type="predicted"/>
<accession>A0A1I4QJ93</accession>
<sequence length="149" mass="15820">MYYYLLALISGAAITTQVGINVKLLSNLGSPVLASLISFSVGTIGLAIVYILAACYGLQPVPTLDAISQTSSWMWTGGLLGAFYIFTTIFCSPKIGFANMFSLVVAGQIVLSIIFDHFGLLGSPVHLVTPFRLIGVALLIVGVYLIQTN</sequence>
<evidence type="ECO:0000313" key="3">
    <source>
        <dbReference type="Proteomes" id="UP000199520"/>
    </source>
</evidence>